<dbReference type="FunFam" id="3.20.20.80:FF:000207">
    <property type="entry name" value="Glycoside hydrolase family 128 protein"/>
    <property type="match status" value="1"/>
</dbReference>
<dbReference type="AlphaFoldDB" id="A0A0F4ZLI6"/>
<dbReference type="InterPro" id="IPR017853">
    <property type="entry name" value="GH"/>
</dbReference>
<dbReference type="InterPro" id="IPR024655">
    <property type="entry name" value="Asl1_glyco_hydro_catalytic"/>
</dbReference>
<organism evidence="3 4">
    <name type="scientific">Thielaviopsis punctulata</name>
    <dbReference type="NCBI Taxonomy" id="72032"/>
    <lineage>
        <taxon>Eukaryota</taxon>
        <taxon>Fungi</taxon>
        <taxon>Dikarya</taxon>
        <taxon>Ascomycota</taxon>
        <taxon>Pezizomycotina</taxon>
        <taxon>Sordariomycetes</taxon>
        <taxon>Hypocreomycetidae</taxon>
        <taxon>Microascales</taxon>
        <taxon>Ceratocystidaceae</taxon>
        <taxon>Thielaviopsis</taxon>
    </lineage>
</organism>
<accession>A0A0F4ZLI6</accession>
<feature type="chain" id="PRO_5002482591" description="Asl1-like glycosyl hydrolase catalytic domain-containing protein" evidence="1">
    <location>
        <begin position="18"/>
        <end position="321"/>
    </location>
</feature>
<dbReference type="OrthoDB" id="43654at2759"/>
<dbReference type="EMBL" id="LAEV01000060">
    <property type="protein sequence ID" value="KKA31095.1"/>
    <property type="molecule type" value="Genomic_DNA"/>
</dbReference>
<reference evidence="3 4" key="1">
    <citation type="submission" date="2015-03" db="EMBL/GenBank/DDBJ databases">
        <authorList>
            <person name="Radwan O."/>
            <person name="Al-Naeli F.A."/>
            <person name="Rendon G.A."/>
            <person name="Fields C."/>
        </authorList>
    </citation>
    <scope>NUCLEOTIDE SEQUENCE [LARGE SCALE GENOMIC DNA]</scope>
    <source>
        <strain evidence="3">CR-DP1</strain>
    </source>
</reference>
<dbReference type="Pfam" id="PF11790">
    <property type="entry name" value="Glyco_hydro_cc"/>
    <property type="match status" value="1"/>
</dbReference>
<feature type="domain" description="Asl1-like glycosyl hydrolase catalytic" evidence="2">
    <location>
        <begin position="35"/>
        <end position="282"/>
    </location>
</feature>
<keyword evidence="4" id="KW-1185">Reference proteome</keyword>
<dbReference type="Gene3D" id="3.20.20.80">
    <property type="entry name" value="Glycosidases"/>
    <property type="match status" value="1"/>
</dbReference>
<dbReference type="PANTHER" id="PTHR34154">
    <property type="entry name" value="ALKALI-SENSITIVE LINKAGE PROTEIN 1"/>
    <property type="match status" value="1"/>
</dbReference>
<feature type="signal peptide" evidence="1">
    <location>
        <begin position="1"/>
        <end position="17"/>
    </location>
</feature>
<protein>
    <recommendedName>
        <fullName evidence="2">Asl1-like glycosyl hydrolase catalytic domain-containing protein</fullName>
    </recommendedName>
</protein>
<sequence>MIKGAAFFILNVGLAAAASGSSSKRGLVFVPNSTYPQDNQIWVQAGSDLTWYYNYQDIPSPAYTSIAQSTFEFVPMMWGLNASDPDSDSFYKKVTQIISNRQINITHVLSYNEPDASVNGGSDISPEDGARGWVANMIPLQKLGIKAGLPACTGQPYGLTWTQEFLSNCSSLISNSTHTANCTFDFMPVHWYDNFAGLESHINQRLSYWPNTTIWVTEFAYANQDLKDTLDFYNEAIPWLDNNTSVERYSYFGAFRSQNSNVGPNAAFLNRAGALTDIGSWYLGGSKTNVDPESSSSLAPHFSPPRIFVGISLSLGLLLTI</sequence>
<name>A0A0F4ZLI6_9PEZI</name>
<comment type="caution">
    <text evidence="3">The sequence shown here is derived from an EMBL/GenBank/DDBJ whole genome shotgun (WGS) entry which is preliminary data.</text>
</comment>
<keyword evidence="1" id="KW-0732">Signal</keyword>
<dbReference type="SUPFAM" id="SSF51445">
    <property type="entry name" value="(Trans)glycosidases"/>
    <property type="match status" value="1"/>
</dbReference>
<dbReference type="InterPro" id="IPR053183">
    <property type="entry name" value="ASL1"/>
</dbReference>
<evidence type="ECO:0000313" key="4">
    <source>
        <dbReference type="Proteomes" id="UP000033483"/>
    </source>
</evidence>
<dbReference type="GO" id="GO:0071966">
    <property type="term" value="P:fungal-type cell wall polysaccharide metabolic process"/>
    <property type="evidence" value="ECO:0007669"/>
    <property type="project" value="TreeGrafter"/>
</dbReference>
<evidence type="ECO:0000256" key="1">
    <source>
        <dbReference type="SAM" id="SignalP"/>
    </source>
</evidence>
<dbReference type="PANTHER" id="PTHR34154:SF3">
    <property type="entry name" value="ALKALI-SENSITIVE LINKAGE PROTEIN 1"/>
    <property type="match status" value="1"/>
</dbReference>
<proteinExistence type="predicted"/>
<evidence type="ECO:0000259" key="2">
    <source>
        <dbReference type="Pfam" id="PF11790"/>
    </source>
</evidence>
<dbReference type="Proteomes" id="UP000033483">
    <property type="component" value="Unassembled WGS sequence"/>
</dbReference>
<dbReference type="GO" id="GO:0009277">
    <property type="term" value="C:fungal-type cell wall"/>
    <property type="evidence" value="ECO:0007669"/>
    <property type="project" value="TreeGrafter"/>
</dbReference>
<gene>
    <name evidence="3" type="ORF">TD95_001788</name>
</gene>
<evidence type="ECO:0000313" key="3">
    <source>
        <dbReference type="EMBL" id="KKA31095.1"/>
    </source>
</evidence>